<dbReference type="InterPro" id="IPR050641">
    <property type="entry name" value="RIFMO-like"/>
</dbReference>
<evidence type="ECO:0000256" key="2">
    <source>
        <dbReference type="ARBA" id="ARBA00022827"/>
    </source>
</evidence>
<accession>A0ABP8XIR8</accession>
<evidence type="ECO:0000313" key="5">
    <source>
        <dbReference type="EMBL" id="GAA4708934.1"/>
    </source>
</evidence>
<sequence length="639" mass="69772">MDTTTLPPPAFTPFTPADGFDTDVIVIGLGPAGGTAALALATYGIRVHAVSLFPWVANGPRAHITNQRAVEVLRDLGVEREAQRYATPWDQMGDTLFTTSLAGEEIVRLQTWGTGDRRYGDYLQGSPCTMLDIPQPLMEPVLIKSAAERGAVISFHTEYLSHEQDSEGVAVLFRDVRTGQTFSQRARYLLGFDGARSKVAEDIGLPFEGELARAGTNYILFNADLSRYVAHRPSILHWIYNSKAGFGEIGMGLLRAIKPWNQWIAGWGFDMAGGVPDLPDDVVKDRIRMLVGDDDLDIEIVSRSVWYVNQQHATSYQVGRVFCGGDAVHRHPPSSGLGSNTSMQDAFNLAWKVAYVVKGHAGAGLLDSYTPERMPVGKQIVARANQSRKDYAGLREWLAADSDDPVRDGLAKLKEASPAGVALRERLYEALELKNTEFNAHGVELNQRYESGAVVPDDTVGPEEWPQHPELYLQATTRPGAKLPHTWLVGPDGCRISTLDVVGKGKMTLLTGIGGVAWKRAAQKLDLPFLRTVVVGEPGTIDPYGNWHRVREVHEAGAILVRPDGYVAWRHSGAVWDDDRALPELQAALGSVLAQGIDDAARDTEVPVYSTQVVPIAVPQADPGDGSDRENTSTEEALR</sequence>
<evidence type="ECO:0000256" key="3">
    <source>
        <dbReference type="SAM" id="MobiDB-lite"/>
    </source>
</evidence>
<dbReference type="PANTHER" id="PTHR43004:SF8">
    <property type="entry name" value="FAD-BINDING DOMAIN-CONTAINING PROTEIN-RELATED"/>
    <property type="match status" value="1"/>
</dbReference>
<dbReference type="InterPro" id="IPR036188">
    <property type="entry name" value="FAD/NAD-bd_sf"/>
</dbReference>
<gene>
    <name evidence="5" type="ORF">GCM10023215_58010</name>
</gene>
<protein>
    <submittedName>
        <fullName evidence="5">FAD-dependent monooxygenase</fullName>
    </submittedName>
</protein>
<evidence type="ECO:0000259" key="4">
    <source>
        <dbReference type="Pfam" id="PF01494"/>
    </source>
</evidence>
<dbReference type="PRINTS" id="PR00420">
    <property type="entry name" value="RNGMNOXGNASE"/>
</dbReference>
<dbReference type="RefSeq" id="WP_345383961.1">
    <property type="nucleotide sequence ID" value="NZ_BAABIC010000027.1"/>
</dbReference>
<name>A0ABP8XIR8_9PSEU</name>
<keyword evidence="5" id="KW-0560">Oxidoreductase</keyword>
<dbReference type="Gene3D" id="3.40.30.120">
    <property type="match status" value="1"/>
</dbReference>
<evidence type="ECO:0000256" key="1">
    <source>
        <dbReference type="ARBA" id="ARBA00022630"/>
    </source>
</evidence>
<feature type="region of interest" description="Disordered" evidence="3">
    <location>
        <begin position="618"/>
        <end position="639"/>
    </location>
</feature>
<proteinExistence type="predicted"/>
<keyword evidence="6" id="KW-1185">Reference proteome</keyword>
<dbReference type="Gene3D" id="3.30.9.10">
    <property type="entry name" value="D-Amino Acid Oxidase, subunit A, domain 2"/>
    <property type="match status" value="1"/>
</dbReference>
<evidence type="ECO:0000313" key="6">
    <source>
        <dbReference type="Proteomes" id="UP001500325"/>
    </source>
</evidence>
<dbReference type="GO" id="GO:0004497">
    <property type="term" value="F:monooxygenase activity"/>
    <property type="evidence" value="ECO:0007669"/>
    <property type="project" value="UniProtKB-KW"/>
</dbReference>
<keyword evidence="5" id="KW-0503">Monooxygenase</keyword>
<feature type="compositionally biased region" description="Basic and acidic residues" evidence="3">
    <location>
        <begin position="626"/>
        <end position="639"/>
    </location>
</feature>
<dbReference type="Pfam" id="PF21274">
    <property type="entry name" value="Rng_hyd_C"/>
    <property type="match status" value="1"/>
</dbReference>
<dbReference type="EMBL" id="BAABIC010000027">
    <property type="protein sequence ID" value="GAA4708934.1"/>
    <property type="molecule type" value="Genomic_DNA"/>
</dbReference>
<organism evidence="5 6">
    <name type="scientific">Pseudonocardia yuanmonensis</name>
    <dbReference type="NCBI Taxonomy" id="1095914"/>
    <lineage>
        <taxon>Bacteria</taxon>
        <taxon>Bacillati</taxon>
        <taxon>Actinomycetota</taxon>
        <taxon>Actinomycetes</taxon>
        <taxon>Pseudonocardiales</taxon>
        <taxon>Pseudonocardiaceae</taxon>
        <taxon>Pseudonocardia</taxon>
    </lineage>
</organism>
<dbReference type="Proteomes" id="UP001500325">
    <property type="component" value="Unassembled WGS sequence"/>
</dbReference>
<feature type="domain" description="FAD-binding" evidence="4">
    <location>
        <begin position="21"/>
        <end position="384"/>
    </location>
</feature>
<dbReference type="Pfam" id="PF01494">
    <property type="entry name" value="FAD_binding_3"/>
    <property type="match status" value="1"/>
</dbReference>
<reference evidence="6" key="1">
    <citation type="journal article" date="2019" name="Int. J. Syst. Evol. Microbiol.">
        <title>The Global Catalogue of Microorganisms (GCM) 10K type strain sequencing project: providing services to taxonomists for standard genome sequencing and annotation.</title>
        <authorList>
            <consortium name="The Broad Institute Genomics Platform"/>
            <consortium name="The Broad Institute Genome Sequencing Center for Infectious Disease"/>
            <person name="Wu L."/>
            <person name="Ma J."/>
        </authorList>
    </citation>
    <scope>NUCLEOTIDE SEQUENCE [LARGE SCALE GENOMIC DNA]</scope>
    <source>
        <strain evidence="6">JCM 18055</strain>
    </source>
</reference>
<dbReference type="InterPro" id="IPR002938">
    <property type="entry name" value="FAD-bd"/>
</dbReference>
<keyword evidence="1" id="KW-0285">Flavoprotein</keyword>
<dbReference type="PANTHER" id="PTHR43004">
    <property type="entry name" value="TRK SYSTEM POTASSIUM UPTAKE PROTEIN"/>
    <property type="match status" value="1"/>
</dbReference>
<dbReference type="Gene3D" id="3.50.50.60">
    <property type="entry name" value="FAD/NAD(P)-binding domain"/>
    <property type="match status" value="1"/>
</dbReference>
<dbReference type="SUPFAM" id="SSF51905">
    <property type="entry name" value="FAD/NAD(P)-binding domain"/>
    <property type="match status" value="1"/>
</dbReference>
<keyword evidence="2" id="KW-0274">FAD</keyword>
<comment type="caution">
    <text evidence="5">The sequence shown here is derived from an EMBL/GenBank/DDBJ whole genome shotgun (WGS) entry which is preliminary data.</text>
</comment>